<organism evidence="1 2">
    <name type="scientific">Klebsormidium nitens</name>
    <name type="common">Green alga</name>
    <name type="synonym">Ulothrix nitens</name>
    <dbReference type="NCBI Taxonomy" id="105231"/>
    <lineage>
        <taxon>Eukaryota</taxon>
        <taxon>Viridiplantae</taxon>
        <taxon>Streptophyta</taxon>
        <taxon>Klebsormidiophyceae</taxon>
        <taxon>Klebsormidiales</taxon>
        <taxon>Klebsormidiaceae</taxon>
        <taxon>Klebsormidium</taxon>
    </lineage>
</organism>
<sequence length="368" mass="39166">MCPLNSDVLLSILEQVKGCSADLKACASVSRTWRDLAFAAKGSLKVTSGPTVAEVLKLLADYPSIHTVCLYALEEIDVLLMSQGIAREAVDVKTLHLVSCKALCSMGTSGLLVTFSISQQGHVADYQRFSIERSVKGQRSVRWRLRELLLSGSPLDDHQLQALLDSGRGSHLERLTLCRCPKLRGWGLSHVFEKCCPNLQSLTLADMDHLSRPNPRLPPAEQGPLQSLRAHRLASGLSSGLLTGLVAGVSTLPPSLKTLALRGLGAASLLPVAAELCPQLRALYVSVDCQAGHFSIGDVARGQLAKLEVLGVAETVPRAAMASFLVAHPGVRVVNESGPLLGGAEEWGLPKAAGGPGFKGGLKVRDRR</sequence>
<name>A0A1Y1HIA8_KLENI</name>
<evidence type="ECO:0008006" key="3">
    <source>
        <dbReference type="Google" id="ProtNLM"/>
    </source>
</evidence>
<evidence type="ECO:0000313" key="1">
    <source>
        <dbReference type="EMBL" id="GAQ78215.1"/>
    </source>
</evidence>
<keyword evidence="2" id="KW-1185">Reference proteome</keyword>
<dbReference type="InterPro" id="IPR032675">
    <property type="entry name" value="LRR_dom_sf"/>
</dbReference>
<accession>A0A1Y1HIA8</accession>
<gene>
    <name evidence="1" type="ORF">KFL_000090610</name>
</gene>
<dbReference type="SUPFAM" id="SSF52047">
    <property type="entry name" value="RNI-like"/>
    <property type="match status" value="1"/>
</dbReference>
<dbReference type="Proteomes" id="UP000054558">
    <property type="component" value="Unassembled WGS sequence"/>
</dbReference>
<dbReference type="Gene3D" id="3.80.10.10">
    <property type="entry name" value="Ribonuclease Inhibitor"/>
    <property type="match status" value="1"/>
</dbReference>
<proteinExistence type="predicted"/>
<evidence type="ECO:0000313" key="2">
    <source>
        <dbReference type="Proteomes" id="UP000054558"/>
    </source>
</evidence>
<protein>
    <recommendedName>
        <fullName evidence="3">F-box domain-containing protein</fullName>
    </recommendedName>
</protein>
<reference evidence="1 2" key="1">
    <citation type="journal article" date="2014" name="Nat. Commun.">
        <title>Klebsormidium flaccidum genome reveals primary factors for plant terrestrial adaptation.</title>
        <authorList>
            <person name="Hori K."/>
            <person name="Maruyama F."/>
            <person name="Fujisawa T."/>
            <person name="Togashi T."/>
            <person name="Yamamoto N."/>
            <person name="Seo M."/>
            <person name="Sato S."/>
            <person name="Yamada T."/>
            <person name="Mori H."/>
            <person name="Tajima N."/>
            <person name="Moriyama T."/>
            <person name="Ikeuchi M."/>
            <person name="Watanabe M."/>
            <person name="Wada H."/>
            <person name="Kobayashi K."/>
            <person name="Saito M."/>
            <person name="Masuda T."/>
            <person name="Sasaki-Sekimoto Y."/>
            <person name="Mashiguchi K."/>
            <person name="Awai K."/>
            <person name="Shimojima M."/>
            <person name="Masuda S."/>
            <person name="Iwai M."/>
            <person name="Nobusawa T."/>
            <person name="Narise T."/>
            <person name="Kondo S."/>
            <person name="Saito H."/>
            <person name="Sato R."/>
            <person name="Murakawa M."/>
            <person name="Ihara Y."/>
            <person name="Oshima-Yamada Y."/>
            <person name="Ohtaka K."/>
            <person name="Satoh M."/>
            <person name="Sonobe K."/>
            <person name="Ishii M."/>
            <person name="Ohtani R."/>
            <person name="Kanamori-Sato M."/>
            <person name="Honoki R."/>
            <person name="Miyazaki D."/>
            <person name="Mochizuki H."/>
            <person name="Umetsu J."/>
            <person name="Higashi K."/>
            <person name="Shibata D."/>
            <person name="Kamiya Y."/>
            <person name="Sato N."/>
            <person name="Nakamura Y."/>
            <person name="Tabata S."/>
            <person name="Ida S."/>
            <person name="Kurokawa K."/>
            <person name="Ohta H."/>
        </authorList>
    </citation>
    <scope>NUCLEOTIDE SEQUENCE [LARGE SCALE GENOMIC DNA]</scope>
    <source>
        <strain evidence="1 2">NIES-2285</strain>
    </source>
</reference>
<dbReference type="EMBL" id="DF236958">
    <property type="protein sequence ID" value="GAQ78215.1"/>
    <property type="molecule type" value="Genomic_DNA"/>
</dbReference>
<dbReference type="AlphaFoldDB" id="A0A1Y1HIA8"/>